<dbReference type="EMBL" id="MEUJ01000005">
    <property type="protein sequence ID" value="OGC40018.1"/>
    <property type="molecule type" value="Genomic_DNA"/>
</dbReference>
<comment type="caution">
    <text evidence="1">The sequence shown here is derived from an EMBL/GenBank/DDBJ whole genome shotgun (WGS) entry which is preliminary data.</text>
</comment>
<evidence type="ECO:0000313" key="2">
    <source>
        <dbReference type="Proteomes" id="UP000179242"/>
    </source>
</evidence>
<proteinExistence type="predicted"/>
<gene>
    <name evidence="1" type="ORF">A2438_05870</name>
</gene>
<dbReference type="Proteomes" id="UP000179242">
    <property type="component" value="Unassembled WGS sequence"/>
</dbReference>
<dbReference type="AlphaFoldDB" id="A0A1F4U4X2"/>
<reference evidence="1 2" key="1">
    <citation type="journal article" date="2016" name="Nat. Commun.">
        <title>Thousands of microbial genomes shed light on interconnected biogeochemical processes in an aquifer system.</title>
        <authorList>
            <person name="Anantharaman K."/>
            <person name="Brown C.T."/>
            <person name="Hug L.A."/>
            <person name="Sharon I."/>
            <person name="Castelle C.J."/>
            <person name="Probst A.J."/>
            <person name="Thomas B.C."/>
            <person name="Singh A."/>
            <person name="Wilkins M.J."/>
            <person name="Karaoz U."/>
            <person name="Brodie E.L."/>
            <person name="Williams K.H."/>
            <person name="Hubbard S.S."/>
            <person name="Banfield J.F."/>
        </authorList>
    </citation>
    <scope>NUCLEOTIDE SEQUENCE [LARGE SCALE GENOMIC DNA]</scope>
</reference>
<organism evidence="1 2">
    <name type="scientific">candidate division WOR-1 bacterium RIFOXYC2_FULL_46_14</name>
    <dbReference type="NCBI Taxonomy" id="1802587"/>
    <lineage>
        <taxon>Bacteria</taxon>
        <taxon>Bacillati</taxon>
        <taxon>Saganbacteria</taxon>
    </lineage>
</organism>
<name>A0A1F4U4X2_UNCSA</name>
<accession>A0A1F4U4X2</accession>
<sequence>MLAGSPLVACPGGSYGGRRFPDDPILLTSADNLYAELQTMSRHRLYQERGFFSLGEVKGACRRVIEASRNPEKLDSWSLIRVLVTRMDIDEIPTKFYERTKFKLHDDEMDIRNAGNLLRQKTRGSDFLQSVEALQNALASIWESSSIYLYDSGSNTMRLVQRTVGGYSSFSPYQQDWSEPKGLYAEVLKRAKEGEDVCVWDITGSLIKQENWVSPDAVENDSRVFYLERGNPGKIATLVIRANGQIVAIVNVSNRVLRQAEPDKRLRNYPALSYRPPFNERSLKTAIETLKGEILGPAANKIAEGLEGQSILEKAEKHKRELGLHRLFFNASSLPSVQMPRYLEGVRPVRIKRSSFDREVKIALEIVKDPGKALRHIRNQVVADLLEMFKLAWIPVVTASPENLDKQRMEEYLAKKCLDSADKLIIVRDEKTGEKLGFATITEEYHNGKPFYALGLTSLDPRLQNMRLSVLINKILIAEAWRENKHKFPDGRIPIIVRTATPKLLGALVEGLEEVWPNPFMVEEGTLTPTGEPAHLFAEAAEAISKQWSGETTFDQRTFVSYGALKETFGFTFIPEEIQWHRDERVNAFCRQHLGNPEEGNAFIIMGYVSGAALRRSVWRDLKYRMGKRWISLRNLVVRKVSL</sequence>
<protein>
    <submittedName>
        <fullName evidence="1">Uncharacterized protein</fullName>
    </submittedName>
</protein>
<evidence type="ECO:0000313" key="1">
    <source>
        <dbReference type="EMBL" id="OGC40018.1"/>
    </source>
</evidence>